<dbReference type="Pfam" id="PF08239">
    <property type="entry name" value="SH3_3"/>
    <property type="match status" value="1"/>
</dbReference>
<keyword evidence="3" id="KW-1185">Reference proteome</keyword>
<evidence type="ECO:0000313" key="2">
    <source>
        <dbReference type="EMBL" id="TXE12858.1"/>
    </source>
</evidence>
<sequence>MGKTMLLKRNFIKNFIKKMTKYIYIVVLLMVFNITNAQEIRYVNASNGLFLRDNPSQNSKRIDKLVYGTALEITERTNLKLDVKDNNNIISGQWVKVTCKDDIYNNRSGYVFNGFLSETKIDKRFSVDFEDFTLEFNNLKAEIIGNEQLSTHPDNNIDAIIEMGETVEGKTIRVRHHSKYKSIKVFQRHENSISIQAEGPHCDLTDWKHFYSAWEPLKAKKAGVFETITYSNKAQNKFISVDVSEFKNAVKEHCGEVWYNMIKDEKKINKGASSIGVSKIYFKVIFTTMFDETIEKTIAFNVPMGC</sequence>
<reference evidence="3" key="1">
    <citation type="submission" date="2019-08" db="EMBL/GenBank/DDBJ databases">
        <title>Seonamhaeicola sediminis sp. nov., isolated from marine sediment.</title>
        <authorList>
            <person name="Cao W.R."/>
        </authorList>
    </citation>
    <scope>NUCLEOTIDE SEQUENCE [LARGE SCALE GENOMIC DNA]</scope>
    <source>
        <strain evidence="3">Gy8</strain>
    </source>
</reference>
<gene>
    <name evidence="2" type="ORF">FUA26_03420</name>
</gene>
<dbReference type="OrthoDB" id="5984340at2"/>
<feature type="domain" description="SH3b" evidence="1">
    <location>
        <begin position="38"/>
        <end position="120"/>
    </location>
</feature>
<protein>
    <submittedName>
        <fullName evidence="2">SH3 domain-containing protein</fullName>
    </submittedName>
</protein>
<evidence type="ECO:0000259" key="1">
    <source>
        <dbReference type="PROSITE" id="PS51781"/>
    </source>
</evidence>
<dbReference type="PROSITE" id="PS51781">
    <property type="entry name" value="SH3B"/>
    <property type="match status" value="1"/>
</dbReference>
<comment type="caution">
    <text evidence="2">The sequence shown here is derived from an EMBL/GenBank/DDBJ whole genome shotgun (WGS) entry which is preliminary data.</text>
</comment>
<accession>A0A5C7AW30</accession>
<dbReference type="Proteomes" id="UP000321790">
    <property type="component" value="Unassembled WGS sequence"/>
</dbReference>
<dbReference type="InterPro" id="IPR003646">
    <property type="entry name" value="SH3-like_bac-type"/>
</dbReference>
<organism evidence="2 3">
    <name type="scientific">Seonamhaeicola algicola</name>
    <dbReference type="NCBI Taxonomy" id="1719036"/>
    <lineage>
        <taxon>Bacteria</taxon>
        <taxon>Pseudomonadati</taxon>
        <taxon>Bacteroidota</taxon>
        <taxon>Flavobacteriia</taxon>
        <taxon>Flavobacteriales</taxon>
        <taxon>Flavobacteriaceae</taxon>
    </lineage>
</organism>
<dbReference type="AlphaFoldDB" id="A0A5C7AW30"/>
<proteinExistence type="predicted"/>
<dbReference type="EMBL" id="VOSC01000012">
    <property type="protein sequence ID" value="TXE12858.1"/>
    <property type="molecule type" value="Genomic_DNA"/>
</dbReference>
<dbReference type="Gene3D" id="2.30.30.40">
    <property type="entry name" value="SH3 Domains"/>
    <property type="match status" value="1"/>
</dbReference>
<name>A0A5C7AW30_9FLAO</name>
<evidence type="ECO:0000313" key="3">
    <source>
        <dbReference type="Proteomes" id="UP000321790"/>
    </source>
</evidence>